<protein>
    <submittedName>
        <fullName evidence="1">Uncharacterized protein</fullName>
    </submittedName>
</protein>
<dbReference type="AlphaFoldDB" id="A0A2X2SPV6"/>
<name>A0A2X2SPV6_CAPOC</name>
<sequence length="86" mass="9782">MILKEIQQSIEAVTGEPLKGSLDNKKIFCGLARKHDNASQSKIAEYLQIPLSNISYYLKQHAILSKTIGYSYVFKQIEADLIHRCQ</sequence>
<reference evidence="1 2" key="1">
    <citation type="submission" date="2018-06" db="EMBL/GenBank/DDBJ databases">
        <authorList>
            <consortium name="Pathogen Informatics"/>
            <person name="Doyle S."/>
        </authorList>
    </citation>
    <scope>NUCLEOTIDE SEQUENCE [LARGE SCALE GENOMIC DNA]</scope>
    <source>
        <strain evidence="1 2">NCTC11545</strain>
    </source>
</reference>
<evidence type="ECO:0000313" key="2">
    <source>
        <dbReference type="Proteomes" id="UP000250169"/>
    </source>
</evidence>
<evidence type="ECO:0000313" key="1">
    <source>
        <dbReference type="EMBL" id="SQA92487.1"/>
    </source>
</evidence>
<gene>
    <name evidence="1" type="ORF">NCTC11545_00047</name>
</gene>
<dbReference type="RefSeq" id="WP_111971859.1">
    <property type="nucleotide sequence ID" value="NZ_UAVS01000001.1"/>
</dbReference>
<dbReference type="EMBL" id="UAVS01000001">
    <property type="protein sequence ID" value="SQA92487.1"/>
    <property type="molecule type" value="Genomic_DNA"/>
</dbReference>
<proteinExistence type="predicted"/>
<organism evidence="1 2">
    <name type="scientific">Capnocytophaga ochracea</name>
    <dbReference type="NCBI Taxonomy" id="1018"/>
    <lineage>
        <taxon>Bacteria</taxon>
        <taxon>Pseudomonadati</taxon>
        <taxon>Bacteroidota</taxon>
        <taxon>Flavobacteriia</taxon>
        <taxon>Flavobacteriales</taxon>
        <taxon>Flavobacteriaceae</taxon>
        <taxon>Capnocytophaga</taxon>
    </lineage>
</organism>
<accession>A0A2X2SPV6</accession>
<dbReference type="Proteomes" id="UP000250169">
    <property type="component" value="Unassembled WGS sequence"/>
</dbReference>